<dbReference type="InterPro" id="IPR049306">
    <property type="entry name" value="GLV1-2"/>
</dbReference>
<keyword evidence="3" id="KW-1185">Reference proteome</keyword>
<protein>
    <submittedName>
        <fullName evidence="2">Exu regulon transcriptional regulator</fullName>
    </submittedName>
</protein>
<organism evidence="2 3">
    <name type="scientific">Quillaja saponaria</name>
    <name type="common">Soap bark tree</name>
    <dbReference type="NCBI Taxonomy" id="32244"/>
    <lineage>
        <taxon>Eukaryota</taxon>
        <taxon>Viridiplantae</taxon>
        <taxon>Streptophyta</taxon>
        <taxon>Embryophyta</taxon>
        <taxon>Tracheophyta</taxon>
        <taxon>Spermatophyta</taxon>
        <taxon>Magnoliopsida</taxon>
        <taxon>eudicotyledons</taxon>
        <taxon>Gunneridae</taxon>
        <taxon>Pentapetalae</taxon>
        <taxon>rosids</taxon>
        <taxon>fabids</taxon>
        <taxon>Fabales</taxon>
        <taxon>Quillajaceae</taxon>
        <taxon>Quillaja</taxon>
    </lineage>
</organism>
<dbReference type="EMBL" id="JARAOO010000002">
    <property type="protein sequence ID" value="KAJ7979036.1"/>
    <property type="molecule type" value="Genomic_DNA"/>
</dbReference>
<evidence type="ECO:0000313" key="3">
    <source>
        <dbReference type="Proteomes" id="UP001163823"/>
    </source>
</evidence>
<dbReference type="KEGG" id="qsa:O6P43_002480"/>
<feature type="region of interest" description="Disordered" evidence="1">
    <location>
        <begin position="1"/>
        <end position="20"/>
    </location>
</feature>
<dbReference type="Proteomes" id="UP001163823">
    <property type="component" value="Chromosome 2"/>
</dbReference>
<evidence type="ECO:0000313" key="2">
    <source>
        <dbReference type="EMBL" id="KAJ7979036.1"/>
    </source>
</evidence>
<sequence length="119" mass="12904">MWDEKTALISKDSGGNGEESFLSCKDGQCSGKNRKLVTAITSTTTTMSKVQNVKNGGNQAGKGNSSEEKLRGEQKNLKVNSSATTKHGEVPGHHEEYPDLGDITEMDYSPARRKPPIHN</sequence>
<feature type="region of interest" description="Disordered" evidence="1">
    <location>
        <begin position="48"/>
        <end position="119"/>
    </location>
</feature>
<feature type="compositionally biased region" description="Basic and acidic residues" evidence="1">
    <location>
        <begin position="86"/>
        <end position="97"/>
    </location>
</feature>
<dbReference type="AlphaFoldDB" id="A0AAD7QDT5"/>
<feature type="compositionally biased region" description="Polar residues" evidence="1">
    <location>
        <begin position="48"/>
        <end position="64"/>
    </location>
</feature>
<proteinExistence type="predicted"/>
<comment type="caution">
    <text evidence="2">The sequence shown here is derived from an EMBL/GenBank/DDBJ whole genome shotgun (WGS) entry which is preliminary data.</text>
</comment>
<gene>
    <name evidence="2" type="ORF">O6P43_002480</name>
</gene>
<feature type="compositionally biased region" description="Basic and acidic residues" evidence="1">
    <location>
        <begin position="65"/>
        <end position="76"/>
    </location>
</feature>
<accession>A0AAD7QDT5</accession>
<reference evidence="2" key="1">
    <citation type="journal article" date="2023" name="Science">
        <title>Elucidation of the pathway for biosynthesis of saponin adjuvants from the soapbark tree.</title>
        <authorList>
            <person name="Reed J."/>
            <person name="Orme A."/>
            <person name="El-Demerdash A."/>
            <person name="Owen C."/>
            <person name="Martin L.B.B."/>
            <person name="Misra R.C."/>
            <person name="Kikuchi S."/>
            <person name="Rejzek M."/>
            <person name="Martin A.C."/>
            <person name="Harkess A."/>
            <person name="Leebens-Mack J."/>
            <person name="Louveau T."/>
            <person name="Stephenson M.J."/>
            <person name="Osbourn A."/>
        </authorList>
    </citation>
    <scope>NUCLEOTIDE SEQUENCE</scope>
    <source>
        <strain evidence="2">S10</strain>
    </source>
</reference>
<name>A0AAD7QDT5_QUISA</name>
<evidence type="ECO:0000256" key="1">
    <source>
        <dbReference type="SAM" id="MobiDB-lite"/>
    </source>
</evidence>
<dbReference type="Pfam" id="PF21529">
    <property type="entry name" value="GLV1-2"/>
    <property type="match status" value="1"/>
</dbReference>